<dbReference type="InterPro" id="IPR041192">
    <property type="entry name" value="PIN_11"/>
</dbReference>
<dbReference type="GeneID" id="106069403"/>
<reference evidence="4 5" key="1">
    <citation type="submission" date="2025-04" db="UniProtKB">
        <authorList>
            <consortium name="RefSeq"/>
        </authorList>
    </citation>
    <scope>IDENTIFICATION</scope>
</reference>
<organism evidence="3 4">
    <name type="scientific">Biomphalaria glabrata</name>
    <name type="common">Bloodfluke planorb</name>
    <name type="synonym">Freshwater snail</name>
    <dbReference type="NCBI Taxonomy" id="6526"/>
    <lineage>
        <taxon>Eukaryota</taxon>
        <taxon>Metazoa</taxon>
        <taxon>Spiralia</taxon>
        <taxon>Lophotrochozoa</taxon>
        <taxon>Mollusca</taxon>
        <taxon>Gastropoda</taxon>
        <taxon>Heterobranchia</taxon>
        <taxon>Euthyneura</taxon>
        <taxon>Panpulmonata</taxon>
        <taxon>Hygrophila</taxon>
        <taxon>Lymnaeoidea</taxon>
        <taxon>Planorbidae</taxon>
        <taxon>Biomphalaria</taxon>
    </lineage>
</organism>
<protein>
    <submittedName>
        <fullName evidence="4 5">Uncharacterized protein LOC106069403 isoform X1</fullName>
    </submittedName>
</protein>
<dbReference type="RefSeq" id="XP_055898359.1">
    <property type="nucleotide sequence ID" value="XM_056042384.1"/>
</dbReference>
<accession>A0A9W3BFZ1</accession>
<evidence type="ECO:0000313" key="5">
    <source>
        <dbReference type="RefSeq" id="XP_055898359.1"/>
    </source>
</evidence>
<name>A0A9W3BFZ1_BIOGL</name>
<proteinExistence type="predicted"/>
<dbReference type="Pfam" id="PF18479">
    <property type="entry name" value="PIN_11"/>
    <property type="match status" value="1"/>
</dbReference>
<sequence>MASLTNEDSIEPECITEHLSSLFTRLSANWKTHQSVVIRNNQLDEFRNKFLVWMKQAEDSFVALTRHTETHQPTQTRKRLTAKRGSGLLGKGQLRIRPPSFATCSTSDPQGSQEEGQQRISPPSVAKHSTKKASTTKCDKQRSEKRKANFREGPPPKKFKLTQEGLQMKHKELVSKKCQQTWNPVPENQPLGFANRVFPEKIADTESCPGLQITRSLVLYNFQQLERYIFVDLNFYQFFQQFNGKFMDNTFVYGLFVSSSLGDPTEDRLYCELNKKKCVHISNDIGTSKNAVGFALALLIPKMDDRVPASVPFFILSASDGLKETVRQLNNVRRKIKVITPRAKVSSEDFVL</sequence>
<feature type="domain" description="ZNF451 PIN-like" evidence="2">
    <location>
        <begin position="227"/>
        <end position="339"/>
    </location>
</feature>
<feature type="region of interest" description="Disordered" evidence="1">
    <location>
        <begin position="66"/>
        <end position="158"/>
    </location>
</feature>
<evidence type="ECO:0000313" key="3">
    <source>
        <dbReference type="Proteomes" id="UP001165740"/>
    </source>
</evidence>
<feature type="compositionally biased region" description="Polar residues" evidence="1">
    <location>
        <begin position="102"/>
        <end position="121"/>
    </location>
</feature>
<gene>
    <name evidence="4 5" type="primary">LOC106069403</name>
</gene>
<evidence type="ECO:0000259" key="2">
    <source>
        <dbReference type="Pfam" id="PF18479"/>
    </source>
</evidence>
<dbReference type="Proteomes" id="UP001165740">
    <property type="component" value="Chromosome 9"/>
</dbReference>
<dbReference type="RefSeq" id="XP_055898358.1">
    <property type="nucleotide sequence ID" value="XM_056042383.1"/>
</dbReference>
<dbReference type="AlphaFoldDB" id="A0A9W3BFZ1"/>
<feature type="compositionally biased region" description="Basic and acidic residues" evidence="1">
    <location>
        <begin position="137"/>
        <end position="150"/>
    </location>
</feature>
<keyword evidence="3" id="KW-1185">Reference proteome</keyword>
<evidence type="ECO:0000313" key="4">
    <source>
        <dbReference type="RefSeq" id="XP_055898358.1"/>
    </source>
</evidence>
<dbReference type="OrthoDB" id="6097353at2759"/>
<evidence type="ECO:0000256" key="1">
    <source>
        <dbReference type="SAM" id="MobiDB-lite"/>
    </source>
</evidence>